<feature type="transmembrane region" description="Helical" evidence="13">
    <location>
        <begin position="230"/>
        <end position="256"/>
    </location>
</feature>
<gene>
    <name evidence="15" type="ORF">EJ06DRAFT_487228</name>
</gene>
<dbReference type="GO" id="GO:0006826">
    <property type="term" value="P:iron ion transport"/>
    <property type="evidence" value="ECO:0007669"/>
    <property type="project" value="UniProtKB-ARBA"/>
</dbReference>
<dbReference type="OrthoDB" id="167398at2759"/>
<feature type="transmembrane region" description="Helical" evidence="13">
    <location>
        <begin position="268"/>
        <end position="287"/>
    </location>
</feature>
<dbReference type="InterPro" id="IPR013130">
    <property type="entry name" value="Fe3_Rdtase_TM_dom"/>
</dbReference>
<feature type="transmembrane region" description="Helical" evidence="13">
    <location>
        <begin position="512"/>
        <end position="529"/>
    </location>
</feature>
<dbReference type="InterPro" id="IPR039261">
    <property type="entry name" value="FNR_nucleotide-bd"/>
</dbReference>
<comment type="subcellular location">
    <subcellularLocation>
        <location evidence="1">Cell membrane</location>
        <topology evidence="1">Multi-pass membrane protein</topology>
    </subcellularLocation>
</comment>
<evidence type="ECO:0000256" key="11">
    <source>
        <dbReference type="ARBA" id="ARBA00023136"/>
    </source>
</evidence>
<accession>A0A6G1I8L2</accession>
<dbReference type="Proteomes" id="UP000799640">
    <property type="component" value="Unassembled WGS sequence"/>
</dbReference>
<dbReference type="Pfam" id="PF08022">
    <property type="entry name" value="FAD_binding_8"/>
    <property type="match status" value="1"/>
</dbReference>
<protein>
    <recommendedName>
        <fullName evidence="3">ferric-chelate reductase (NADPH)</fullName>
        <ecNumber evidence="3">1.16.1.9</ecNumber>
    </recommendedName>
</protein>
<keyword evidence="7" id="KW-0249">Electron transport</keyword>
<evidence type="ECO:0000256" key="10">
    <source>
        <dbReference type="ARBA" id="ARBA00023065"/>
    </source>
</evidence>
<comment type="similarity">
    <text evidence="2">Belongs to the ferric reductase (FRE) family.</text>
</comment>
<keyword evidence="5" id="KW-1003">Cell membrane</keyword>
<dbReference type="InterPro" id="IPR051410">
    <property type="entry name" value="Ferric/Cupric_Reductase"/>
</dbReference>
<dbReference type="InterPro" id="IPR013112">
    <property type="entry name" value="FAD-bd_8"/>
</dbReference>
<dbReference type="SFLD" id="SFLDS00052">
    <property type="entry name" value="Ferric_Reductase_Domain"/>
    <property type="match status" value="1"/>
</dbReference>
<evidence type="ECO:0000256" key="13">
    <source>
        <dbReference type="SAM" id="Phobius"/>
    </source>
</evidence>
<feature type="transmembrane region" description="Helical" evidence="13">
    <location>
        <begin position="364"/>
        <end position="385"/>
    </location>
</feature>
<dbReference type="PANTHER" id="PTHR32361">
    <property type="entry name" value="FERRIC/CUPRIC REDUCTASE TRANSMEMBRANE COMPONENT"/>
    <property type="match status" value="1"/>
</dbReference>
<keyword evidence="10" id="KW-0406">Ion transport</keyword>
<dbReference type="EMBL" id="ML996688">
    <property type="protein sequence ID" value="KAF2404456.1"/>
    <property type="molecule type" value="Genomic_DNA"/>
</dbReference>
<dbReference type="InterPro" id="IPR013121">
    <property type="entry name" value="Fe_red_NAD-bd_6"/>
</dbReference>
<evidence type="ECO:0000256" key="1">
    <source>
        <dbReference type="ARBA" id="ARBA00004651"/>
    </source>
</evidence>
<dbReference type="GO" id="GO:0006879">
    <property type="term" value="P:intracellular iron ion homeostasis"/>
    <property type="evidence" value="ECO:0007669"/>
    <property type="project" value="TreeGrafter"/>
</dbReference>
<evidence type="ECO:0000256" key="7">
    <source>
        <dbReference type="ARBA" id="ARBA00022982"/>
    </source>
</evidence>
<evidence type="ECO:0000259" key="14">
    <source>
        <dbReference type="PROSITE" id="PS51384"/>
    </source>
</evidence>
<dbReference type="SFLD" id="SFLDG01168">
    <property type="entry name" value="Ferric_reductase_subgroup_(FRE"/>
    <property type="match status" value="1"/>
</dbReference>
<keyword evidence="8 13" id="KW-1133">Transmembrane helix</keyword>
<name>A0A6G1I8L2_9PEZI</name>
<feature type="transmembrane region" description="Helical" evidence="13">
    <location>
        <begin position="307"/>
        <end position="331"/>
    </location>
</feature>
<proteinExistence type="inferred from homology"/>
<organism evidence="15 16">
    <name type="scientific">Trichodelitschia bisporula</name>
    <dbReference type="NCBI Taxonomy" id="703511"/>
    <lineage>
        <taxon>Eukaryota</taxon>
        <taxon>Fungi</taxon>
        <taxon>Dikarya</taxon>
        <taxon>Ascomycota</taxon>
        <taxon>Pezizomycotina</taxon>
        <taxon>Dothideomycetes</taxon>
        <taxon>Dothideomycetes incertae sedis</taxon>
        <taxon>Phaeotrichales</taxon>
        <taxon>Phaeotrichaceae</taxon>
        <taxon>Trichodelitschia</taxon>
    </lineage>
</organism>
<evidence type="ECO:0000313" key="15">
    <source>
        <dbReference type="EMBL" id="KAF2404456.1"/>
    </source>
</evidence>
<evidence type="ECO:0000256" key="2">
    <source>
        <dbReference type="ARBA" id="ARBA00006278"/>
    </source>
</evidence>
<dbReference type="Pfam" id="PF08030">
    <property type="entry name" value="NAD_binding_6"/>
    <property type="match status" value="1"/>
</dbReference>
<dbReference type="GO" id="GO:0015677">
    <property type="term" value="P:copper ion import"/>
    <property type="evidence" value="ECO:0007669"/>
    <property type="project" value="TreeGrafter"/>
</dbReference>
<evidence type="ECO:0000256" key="4">
    <source>
        <dbReference type="ARBA" id="ARBA00022448"/>
    </source>
</evidence>
<dbReference type="PANTHER" id="PTHR32361:SF23">
    <property type="entry name" value="FERRIC-CHELATE REDUCTASE"/>
    <property type="match status" value="1"/>
</dbReference>
<comment type="catalytic activity">
    <reaction evidence="12">
        <text>2 a Fe(II)-siderophore + NADP(+) + H(+) = 2 a Fe(III)-siderophore + NADPH</text>
        <dbReference type="Rhea" id="RHEA:28795"/>
        <dbReference type="Rhea" id="RHEA-COMP:11342"/>
        <dbReference type="Rhea" id="RHEA-COMP:11344"/>
        <dbReference type="ChEBI" id="CHEBI:15378"/>
        <dbReference type="ChEBI" id="CHEBI:29033"/>
        <dbReference type="ChEBI" id="CHEBI:29034"/>
        <dbReference type="ChEBI" id="CHEBI:57783"/>
        <dbReference type="ChEBI" id="CHEBI:58349"/>
        <dbReference type="EC" id="1.16.1.9"/>
    </reaction>
</comment>
<sequence length="835" mass="93963">MPVISEIVKRRAEEAFQQLDHAWQPVHRGLDFALHTLVERVYIPVNASSAPGLVAASKQDPWGKSGKYALGWVYFAIILLVVTSVLHAYHAFTDRIRAAIHEEEIRKSSQTSSPINDYELTAFPTDKSTNKFFPPHGPLPSQKEEKFAPDFMSVGFKPVNKLVALFRFIFYRPIPDIRLRKKWTPIGFPSLSVCVIVFAGLAFSLLYTFVPQPWYYDSIAYGAPPLAIRAGMLAVAMMPWIVAMAMKANIVSLLTGIGHERLNVLHRWGAYICLILSLIHTIPFYVTPVWDHDGKATFNALFQNQHFYVYGTGIAALVPLIFLCVHSLPVFRRLAYELFLILHVPASIVYLGMLFWHCHNYLTSWHYLFATLAIWLTSYCARLFFLNWTNPFRLSWLVGDESAITVLPENAVKITVPTQVKWRPGQYVYIRMPGIAVFQNHPFTIASLCSEDFPSEYGEGYRDMILVFRPFGGFTKKVLDLALDRGPWQTYRAFLDGPYGGMRRRLESFDKVILIAGGSGVTALVSQLLDLIKRMRDAKAVTRDVQVIWALKRPETLEWFKEELRICRECAPPESVRCQFFITAAKRLPKPTARAGTTHRMTGPTTQAQAHLQSYFRDRVNDAFQGVAEKRASYASKRASALIREEAAGDTDLEKQLRDENADVVAPLPEAHIRDTQRKLTGEDLEDVGLDTPPPGGRHLGRDIATAVAAGNTGALDESVVASVEASSDENRNSTFDFGFPSTPTEFQKSLMRFAFLPAAARAADGWSTEYGRPDLPYMLRDMSHSFGKRTCVYVCGPPGMRVAVSRTVAELQAKVLRGENGMEEIFLHTENYAL</sequence>
<keyword evidence="6 13" id="KW-0812">Transmembrane</keyword>
<dbReference type="GO" id="GO:0052851">
    <property type="term" value="F:ferric-chelate reductase (NADPH) activity"/>
    <property type="evidence" value="ECO:0007669"/>
    <property type="project" value="UniProtKB-EC"/>
</dbReference>
<dbReference type="InterPro" id="IPR017927">
    <property type="entry name" value="FAD-bd_FR_type"/>
</dbReference>
<keyword evidence="9" id="KW-0560">Oxidoreductase</keyword>
<feature type="domain" description="FAD-binding FR-type" evidence="14">
    <location>
        <begin position="391"/>
        <end position="505"/>
    </location>
</feature>
<keyword evidence="4" id="KW-0813">Transport</keyword>
<dbReference type="AlphaFoldDB" id="A0A6G1I8L2"/>
<keyword evidence="11 13" id="KW-0472">Membrane</keyword>
<evidence type="ECO:0000256" key="8">
    <source>
        <dbReference type="ARBA" id="ARBA00022989"/>
    </source>
</evidence>
<dbReference type="GO" id="GO:0005886">
    <property type="term" value="C:plasma membrane"/>
    <property type="evidence" value="ECO:0007669"/>
    <property type="project" value="UniProtKB-SubCell"/>
</dbReference>
<feature type="transmembrane region" description="Helical" evidence="13">
    <location>
        <begin position="338"/>
        <end position="358"/>
    </location>
</feature>
<evidence type="ECO:0000256" key="3">
    <source>
        <dbReference type="ARBA" id="ARBA00012668"/>
    </source>
</evidence>
<dbReference type="CDD" id="cd06186">
    <property type="entry name" value="NOX_Duox_like_FAD_NADP"/>
    <property type="match status" value="1"/>
</dbReference>
<evidence type="ECO:0000256" key="9">
    <source>
        <dbReference type="ARBA" id="ARBA00023002"/>
    </source>
</evidence>
<dbReference type="EC" id="1.16.1.9" evidence="3"/>
<evidence type="ECO:0000256" key="5">
    <source>
        <dbReference type="ARBA" id="ARBA00022475"/>
    </source>
</evidence>
<feature type="transmembrane region" description="Helical" evidence="13">
    <location>
        <begin position="69"/>
        <end position="89"/>
    </location>
</feature>
<dbReference type="PROSITE" id="PS51384">
    <property type="entry name" value="FAD_FR"/>
    <property type="match status" value="1"/>
</dbReference>
<evidence type="ECO:0000313" key="16">
    <source>
        <dbReference type="Proteomes" id="UP000799640"/>
    </source>
</evidence>
<dbReference type="Gene3D" id="3.40.50.80">
    <property type="entry name" value="Nucleotide-binding domain of ferredoxin-NADP reductase (FNR) module"/>
    <property type="match status" value="2"/>
</dbReference>
<evidence type="ECO:0000256" key="12">
    <source>
        <dbReference type="ARBA" id="ARBA00048483"/>
    </source>
</evidence>
<dbReference type="SUPFAM" id="SSF52343">
    <property type="entry name" value="Ferredoxin reductase-like, C-terminal NADP-linked domain"/>
    <property type="match status" value="2"/>
</dbReference>
<dbReference type="SUPFAM" id="SSF63380">
    <property type="entry name" value="Riboflavin synthase domain-like"/>
    <property type="match status" value="1"/>
</dbReference>
<feature type="transmembrane region" description="Helical" evidence="13">
    <location>
        <begin position="188"/>
        <end position="210"/>
    </location>
</feature>
<dbReference type="Pfam" id="PF01794">
    <property type="entry name" value="Ferric_reduct"/>
    <property type="match status" value="1"/>
</dbReference>
<keyword evidence="16" id="KW-1185">Reference proteome</keyword>
<evidence type="ECO:0000256" key="6">
    <source>
        <dbReference type="ARBA" id="ARBA00022692"/>
    </source>
</evidence>
<dbReference type="InterPro" id="IPR017938">
    <property type="entry name" value="Riboflavin_synthase-like_b-brl"/>
</dbReference>
<reference evidence="15" key="1">
    <citation type="journal article" date="2020" name="Stud. Mycol.">
        <title>101 Dothideomycetes genomes: a test case for predicting lifestyles and emergence of pathogens.</title>
        <authorList>
            <person name="Haridas S."/>
            <person name="Albert R."/>
            <person name="Binder M."/>
            <person name="Bloem J."/>
            <person name="Labutti K."/>
            <person name="Salamov A."/>
            <person name="Andreopoulos B."/>
            <person name="Baker S."/>
            <person name="Barry K."/>
            <person name="Bills G."/>
            <person name="Bluhm B."/>
            <person name="Cannon C."/>
            <person name="Castanera R."/>
            <person name="Culley D."/>
            <person name="Daum C."/>
            <person name="Ezra D."/>
            <person name="Gonzalez J."/>
            <person name="Henrissat B."/>
            <person name="Kuo A."/>
            <person name="Liang C."/>
            <person name="Lipzen A."/>
            <person name="Lutzoni F."/>
            <person name="Magnuson J."/>
            <person name="Mondo S."/>
            <person name="Nolan M."/>
            <person name="Ohm R."/>
            <person name="Pangilinan J."/>
            <person name="Park H.-J."/>
            <person name="Ramirez L."/>
            <person name="Alfaro M."/>
            <person name="Sun H."/>
            <person name="Tritt A."/>
            <person name="Yoshinaga Y."/>
            <person name="Zwiers L.-H."/>
            <person name="Turgeon B."/>
            <person name="Goodwin S."/>
            <person name="Spatafora J."/>
            <person name="Crous P."/>
            <person name="Grigoriev I."/>
        </authorList>
    </citation>
    <scope>NUCLEOTIDE SEQUENCE</scope>
    <source>
        <strain evidence="15">CBS 262.69</strain>
    </source>
</reference>